<comment type="caution">
    <text evidence="7">The sequence shown here is derived from an EMBL/GenBank/DDBJ whole genome shotgun (WGS) entry which is preliminary data.</text>
</comment>
<keyword evidence="4 5" id="KW-0808">Transferase</keyword>
<feature type="domain" description="Fucosyltransferase C-terminal" evidence="6">
    <location>
        <begin position="239"/>
        <end position="388"/>
    </location>
</feature>
<sequence length="413" mass="44425">MRLRRSSPCCCSRWPPSSCSPASASAAAAAAAAPAAAAAAAAGAPAAAAAAGPAPAVLIASVNKHWLYRFDGSPDGQETVPFEREVPGCTLEGRPLPCRIVAADSEEAAVAAGAHATVWHAPSGCWVGRRPAGSSHLRIVAATESSVWYNCLDHPGFMSQFDAEMTYRMCSQVPLHFFVPMYSAALDSDHLLAPPAPFAEKLTAIAHVCSNCPWPGEFSGRTGIVKRVRALLEGGRSPVRFLSYGRCERNAQMPAGAKGDKRRLFRMHKFCFAMENSVAMDYVSEKLWDALLAGCVPVYLGAPNVRAFLPDPDAAIIYGEGRIQTPEDLVAELERLASDPAAYAAKLAWKSKTRLSDFPPGFQLLARRSEMFLPHVQCQLCAFVGAHARDPARRYTTCLWNTTWLERGFSADG</sequence>
<dbReference type="EMBL" id="BDRX01000140">
    <property type="protein sequence ID" value="GBF98947.1"/>
    <property type="molecule type" value="Genomic_DNA"/>
</dbReference>
<evidence type="ECO:0000256" key="1">
    <source>
        <dbReference type="ARBA" id="ARBA00004922"/>
    </source>
</evidence>
<evidence type="ECO:0000259" key="6">
    <source>
        <dbReference type="Pfam" id="PF00852"/>
    </source>
</evidence>
<dbReference type="InterPro" id="IPR001503">
    <property type="entry name" value="Glyco_trans_10"/>
</dbReference>
<name>A0A2V0PNF4_9CHLO</name>
<gene>
    <name evidence="7" type="ORF">Rsub_12593</name>
</gene>
<dbReference type="OrthoDB" id="427096at2759"/>
<dbReference type="FunCoup" id="A0A2V0PNF4">
    <property type="interactions" value="493"/>
</dbReference>
<keyword evidence="8" id="KW-1185">Reference proteome</keyword>
<proteinExistence type="inferred from homology"/>
<keyword evidence="5" id="KW-0472">Membrane</keyword>
<dbReference type="GO" id="GO:0046920">
    <property type="term" value="F:alpha-(1-&gt;3)-fucosyltransferase activity"/>
    <property type="evidence" value="ECO:0007669"/>
    <property type="project" value="TreeGrafter"/>
</dbReference>
<comment type="pathway">
    <text evidence="1">Protein modification; protein glycosylation.</text>
</comment>
<comment type="similarity">
    <text evidence="2 5">Belongs to the glycosyltransferase 10 family.</text>
</comment>
<dbReference type="UniPathway" id="UPA00378"/>
<dbReference type="InParanoid" id="A0A2V0PNF4"/>
<dbReference type="EC" id="2.4.1.-" evidence="5"/>
<dbReference type="GO" id="GO:0032580">
    <property type="term" value="C:Golgi cisterna membrane"/>
    <property type="evidence" value="ECO:0007669"/>
    <property type="project" value="UniProtKB-SubCell"/>
</dbReference>
<evidence type="ECO:0000256" key="5">
    <source>
        <dbReference type="RuleBase" id="RU003832"/>
    </source>
</evidence>
<dbReference type="PANTHER" id="PTHR11929">
    <property type="entry name" value="ALPHA- 1,3 -FUCOSYLTRANSFERASE"/>
    <property type="match status" value="1"/>
</dbReference>
<evidence type="ECO:0000313" key="8">
    <source>
        <dbReference type="Proteomes" id="UP000247498"/>
    </source>
</evidence>
<dbReference type="InterPro" id="IPR038577">
    <property type="entry name" value="GT10-like_C_sf"/>
</dbReference>
<protein>
    <recommendedName>
        <fullName evidence="5">Fucosyltransferase</fullName>
        <ecNumber evidence="5">2.4.1.-</ecNumber>
    </recommendedName>
</protein>
<keyword evidence="5" id="KW-0333">Golgi apparatus</keyword>
<accession>A0A2V0PNF4</accession>
<dbReference type="AlphaFoldDB" id="A0A2V0PNF4"/>
<evidence type="ECO:0000256" key="2">
    <source>
        <dbReference type="ARBA" id="ARBA00008919"/>
    </source>
</evidence>
<dbReference type="PANTHER" id="PTHR11929:SF194">
    <property type="entry name" value="ALPHA-(1,3)-FUCOSYLTRANSFERASE 10"/>
    <property type="match status" value="1"/>
</dbReference>
<comment type="subcellular location">
    <subcellularLocation>
        <location evidence="5">Golgi apparatus</location>
        <location evidence="5">Golgi stack membrane</location>
        <topology evidence="5">Single-pass type II membrane protein</topology>
    </subcellularLocation>
</comment>
<keyword evidence="5" id="KW-0812">Transmembrane</keyword>
<dbReference type="Proteomes" id="UP000247498">
    <property type="component" value="Unassembled WGS sequence"/>
</dbReference>
<evidence type="ECO:0000313" key="7">
    <source>
        <dbReference type="EMBL" id="GBF98947.1"/>
    </source>
</evidence>
<evidence type="ECO:0000256" key="3">
    <source>
        <dbReference type="ARBA" id="ARBA00022676"/>
    </source>
</evidence>
<organism evidence="7 8">
    <name type="scientific">Raphidocelis subcapitata</name>
    <dbReference type="NCBI Taxonomy" id="307507"/>
    <lineage>
        <taxon>Eukaryota</taxon>
        <taxon>Viridiplantae</taxon>
        <taxon>Chlorophyta</taxon>
        <taxon>core chlorophytes</taxon>
        <taxon>Chlorophyceae</taxon>
        <taxon>CS clade</taxon>
        <taxon>Sphaeropleales</taxon>
        <taxon>Selenastraceae</taxon>
        <taxon>Raphidocelis</taxon>
    </lineage>
</organism>
<dbReference type="InterPro" id="IPR055270">
    <property type="entry name" value="Glyco_tran_10_C"/>
</dbReference>
<reference evidence="7 8" key="1">
    <citation type="journal article" date="2018" name="Sci. Rep.">
        <title>Raphidocelis subcapitata (=Pseudokirchneriella subcapitata) provides an insight into genome evolution and environmental adaptations in the Sphaeropleales.</title>
        <authorList>
            <person name="Suzuki S."/>
            <person name="Yamaguchi H."/>
            <person name="Nakajima N."/>
            <person name="Kawachi M."/>
        </authorList>
    </citation>
    <scope>NUCLEOTIDE SEQUENCE [LARGE SCALE GENOMIC DNA]</scope>
    <source>
        <strain evidence="7 8">NIES-35</strain>
    </source>
</reference>
<dbReference type="Gene3D" id="3.40.50.11660">
    <property type="entry name" value="Glycosyl transferase family 10, C-terminal domain"/>
    <property type="match status" value="1"/>
</dbReference>
<evidence type="ECO:0000256" key="4">
    <source>
        <dbReference type="ARBA" id="ARBA00022679"/>
    </source>
</evidence>
<dbReference type="Pfam" id="PF00852">
    <property type="entry name" value="Glyco_transf_10"/>
    <property type="match status" value="1"/>
</dbReference>
<dbReference type="SUPFAM" id="SSF53756">
    <property type="entry name" value="UDP-Glycosyltransferase/glycogen phosphorylase"/>
    <property type="match status" value="1"/>
</dbReference>
<dbReference type="STRING" id="307507.A0A2V0PNF4"/>
<keyword evidence="3 5" id="KW-0328">Glycosyltransferase</keyword>